<reference evidence="3 4" key="1">
    <citation type="journal article" date="2015" name="Mol. Plant Microbe Interact.">
        <title>Genome, transcriptome, and functional analyses of Penicillium expansum provide new insights into secondary metabolism and pathogenicity.</title>
        <authorList>
            <person name="Ballester A.R."/>
            <person name="Marcet-Houben M."/>
            <person name="Levin E."/>
            <person name="Sela N."/>
            <person name="Selma-Lazaro C."/>
            <person name="Carmona L."/>
            <person name="Wisniewski M."/>
            <person name="Droby S."/>
            <person name="Gonzalez-Candelas L."/>
            <person name="Gabaldon T."/>
        </authorList>
    </citation>
    <scope>NUCLEOTIDE SEQUENCE [LARGE SCALE GENOMIC DNA]</scope>
    <source>
        <strain evidence="3 4">PHI-1</strain>
    </source>
</reference>
<dbReference type="OMA" id="CSAQRNT"/>
<evidence type="ECO:0000256" key="1">
    <source>
        <dbReference type="SAM" id="SignalP"/>
    </source>
</evidence>
<evidence type="ECO:0000259" key="2">
    <source>
        <dbReference type="Pfam" id="PF24808"/>
    </source>
</evidence>
<dbReference type="PANTHER" id="PTHR38118">
    <property type="entry name" value="ANCHORED CELL WALL PROTEIN 11-RELATED"/>
    <property type="match status" value="1"/>
</dbReference>
<dbReference type="Pfam" id="PF24808">
    <property type="entry name" value="DUF7707"/>
    <property type="match status" value="1"/>
</dbReference>
<organism evidence="3 4">
    <name type="scientific">Penicillium italicum</name>
    <name type="common">Blue mold</name>
    <dbReference type="NCBI Taxonomy" id="40296"/>
    <lineage>
        <taxon>Eukaryota</taxon>
        <taxon>Fungi</taxon>
        <taxon>Dikarya</taxon>
        <taxon>Ascomycota</taxon>
        <taxon>Pezizomycotina</taxon>
        <taxon>Eurotiomycetes</taxon>
        <taxon>Eurotiomycetidae</taxon>
        <taxon>Eurotiales</taxon>
        <taxon>Aspergillaceae</taxon>
        <taxon>Penicillium</taxon>
    </lineage>
</organism>
<feature type="signal peptide" evidence="1">
    <location>
        <begin position="1"/>
        <end position="17"/>
    </location>
</feature>
<dbReference type="AlphaFoldDB" id="A0A0A2LMD8"/>
<dbReference type="InterPro" id="IPR056124">
    <property type="entry name" value="DUF7707"/>
</dbReference>
<evidence type="ECO:0000313" key="4">
    <source>
        <dbReference type="Proteomes" id="UP000030104"/>
    </source>
</evidence>
<proteinExistence type="predicted"/>
<gene>
    <name evidence="3" type="ORF">PITC_037640</name>
</gene>
<dbReference type="PANTHER" id="PTHR38118:SF4">
    <property type="match status" value="1"/>
</dbReference>
<dbReference type="OrthoDB" id="2121879at2759"/>
<sequence length="199" mass="20479">MRSSIIFLSALATSVMAGNGTDTYTFPAGFNIGLVSSSQLSDYCSAQRNTCPQICQQGTKLNACDPSTLKFSCVCSDGTTPDVTPYAQTVPFFVCQDTYIQCVASHPNDAEGQRACKKAAVCGSKNASEVTTTSTASSTTMSSTTLALATATESSTSQTSSVAPASTTTTNAAVALGDMTQYSTGLVAGLMFVAARMVL</sequence>
<evidence type="ECO:0000313" key="3">
    <source>
        <dbReference type="EMBL" id="KGO77520.1"/>
    </source>
</evidence>
<keyword evidence="1" id="KW-0732">Signal</keyword>
<dbReference type="EMBL" id="JQGA01000149">
    <property type="protein sequence ID" value="KGO77520.1"/>
    <property type="molecule type" value="Genomic_DNA"/>
</dbReference>
<name>A0A0A2LMD8_PENIT</name>
<dbReference type="HOGENOM" id="CLU_084512_1_0_1"/>
<comment type="caution">
    <text evidence="3">The sequence shown here is derived from an EMBL/GenBank/DDBJ whole genome shotgun (WGS) entry which is preliminary data.</text>
</comment>
<protein>
    <recommendedName>
        <fullName evidence="2">DUF7707 domain-containing protein</fullName>
    </recommendedName>
</protein>
<feature type="domain" description="DUF7707" evidence="2">
    <location>
        <begin position="30"/>
        <end position="126"/>
    </location>
</feature>
<dbReference type="Proteomes" id="UP000030104">
    <property type="component" value="Unassembled WGS sequence"/>
</dbReference>
<dbReference type="PhylomeDB" id="A0A0A2LMD8"/>
<feature type="chain" id="PRO_5001991314" description="DUF7707 domain-containing protein" evidence="1">
    <location>
        <begin position="18"/>
        <end position="199"/>
    </location>
</feature>
<accession>A0A0A2LMD8</accession>
<keyword evidence="4" id="KW-1185">Reference proteome</keyword>